<reference evidence="1" key="2">
    <citation type="journal article" date="2022" name="Microb. Genom.">
        <title>A chromosome-scale genome assembly of the tomato pathogen Cladosporium fulvum reveals a compartmentalized genome architecture and the presence of a dispensable chromosome.</title>
        <authorList>
            <person name="Zaccaron A.Z."/>
            <person name="Chen L.H."/>
            <person name="Samaras A."/>
            <person name="Stergiopoulos I."/>
        </authorList>
    </citation>
    <scope>NUCLEOTIDE SEQUENCE</scope>
    <source>
        <strain evidence="1">Race5_Kim</strain>
    </source>
</reference>
<proteinExistence type="predicted"/>
<dbReference type="EMBL" id="CP090166">
    <property type="protein sequence ID" value="UJO16272.1"/>
    <property type="molecule type" value="Genomic_DNA"/>
</dbReference>
<name>A0A9Q8LF65_PASFU</name>
<protein>
    <submittedName>
        <fullName evidence="1">Uncharacterized protein</fullName>
    </submittedName>
</protein>
<dbReference type="KEGG" id="ffu:CLAFUR5_05246"/>
<evidence type="ECO:0000313" key="2">
    <source>
        <dbReference type="Proteomes" id="UP000756132"/>
    </source>
</evidence>
<accession>A0A9Q8LF65</accession>
<gene>
    <name evidence="1" type="ORF">CLAFUR5_05246</name>
</gene>
<dbReference type="AlphaFoldDB" id="A0A9Q8LF65"/>
<dbReference type="GeneID" id="71985124"/>
<reference evidence="1" key="1">
    <citation type="submission" date="2021-12" db="EMBL/GenBank/DDBJ databases">
        <authorList>
            <person name="Zaccaron A."/>
            <person name="Stergiopoulos I."/>
        </authorList>
    </citation>
    <scope>NUCLEOTIDE SEQUENCE</scope>
    <source>
        <strain evidence="1">Race5_Kim</strain>
    </source>
</reference>
<dbReference type="RefSeq" id="XP_047760638.1">
    <property type="nucleotide sequence ID" value="XM_047904394.1"/>
</dbReference>
<evidence type="ECO:0000313" key="1">
    <source>
        <dbReference type="EMBL" id="UJO16272.1"/>
    </source>
</evidence>
<sequence length="100" mass="11890">MFIFRPRYPEQAREKELDTAIVHRPHAPDRILQNLSEPNQVPQQRTAARKLTQPTEAVYTLDTRPLWHDFGKDDWQRKSEEREYRLEGFVVCSDTTSRPP</sequence>
<dbReference type="Proteomes" id="UP000756132">
    <property type="component" value="Chromosome 4"/>
</dbReference>
<organism evidence="1 2">
    <name type="scientific">Passalora fulva</name>
    <name type="common">Tomato leaf mold</name>
    <name type="synonym">Cladosporium fulvum</name>
    <dbReference type="NCBI Taxonomy" id="5499"/>
    <lineage>
        <taxon>Eukaryota</taxon>
        <taxon>Fungi</taxon>
        <taxon>Dikarya</taxon>
        <taxon>Ascomycota</taxon>
        <taxon>Pezizomycotina</taxon>
        <taxon>Dothideomycetes</taxon>
        <taxon>Dothideomycetidae</taxon>
        <taxon>Mycosphaerellales</taxon>
        <taxon>Mycosphaerellaceae</taxon>
        <taxon>Fulvia</taxon>
    </lineage>
</organism>
<keyword evidence="2" id="KW-1185">Reference proteome</keyword>